<keyword evidence="3" id="KW-1185">Reference proteome</keyword>
<keyword evidence="1" id="KW-0732">Signal</keyword>
<name>A0AAE1AGL3_9GAST</name>
<organism evidence="2 3">
    <name type="scientific">Elysia crispata</name>
    <name type="common">lettuce slug</name>
    <dbReference type="NCBI Taxonomy" id="231223"/>
    <lineage>
        <taxon>Eukaryota</taxon>
        <taxon>Metazoa</taxon>
        <taxon>Spiralia</taxon>
        <taxon>Lophotrochozoa</taxon>
        <taxon>Mollusca</taxon>
        <taxon>Gastropoda</taxon>
        <taxon>Heterobranchia</taxon>
        <taxon>Euthyneura</taxon>
        <taxon>Panpulmonata</taxon>
        <taxon>Sacoglossa</taxon>
        <taxon>Placobranchoidea</taxon>
        <taxon>Plakobranchidae</taxon>
        <taxon>Elysia</taxon>
    </lineage>
</organism>
<gene>
    <name evidence="2" type="ORF">RRG08_025715</name>
</gene>
<protein>
    <submittedName>
        <fullName evidence="2">Uncharacterized protein</fullName>
    </submittedName>
</protein>
<dbReference type="Proteomes" id="UP001283361">
    <property type="component" value="Unassembled WGS sequence"/>
</dbReference>
<dbReference type="PANTHER" id="PTHR35836:SF1">
    <property type="entry name" value="VCBS REPEAT-CONTAINING PROTEIN"/>
    <property type="match status" value="1"/>
</dbReference>
<evidence type="ECO:0000313" key="2">
    <source>
        <dbReference type="EMBL" id="KAK3787449.1"/>
    </source>
</evidence>
<dbReference type="EMBL" id="JAWDGP010001864">
    <property type="protein sequence ID" value="KAK3787449.1"/>
    <property type="molecule type" value="Genomic_DNA"/>
</dbReference>
<sequence length="421" mass="46490">MKSSPLTHIVLLSAALAQVASLSYPRAELLGRFQFKNAGFVSFFRNTSTRGVRYDMLVSSFGFLESDVAVVLDVGAQLKNVSAIKPISINKKMKWPNFVSGIPEQVLESKVPFIVIPDGFLVPGKEHGSLTLQPLYGGASSVISGTTGSWFYHYVQWVDMDKDGTLDALTCKAQKPLIGAYKTQMVWYKNPKDHSLSHPWPENVIASGPDVLFAFTKVNVSGSLREVIVTAEYFHPRIRIFWTKSTEQDWSKTALIQSRDIDNLSPGQGAPFDVIISDVNRDGNLDALITLNDPKNGTVLVYEFPEDFRSGTFKRHVIASGYAEETGSPNAGAPGYIELLPEKDESKKPSILVAGDDSGIVSILDPVKPTNPRDWNYKRTDILHTEKSTVGSARVADVDGDGRPEIFVSSYNEGQFYVYRI</sequence>
<feature type="signal peptide" evidence="1">
    <location>
        <begin position="1"/>
        <end position="21"/>
    </location>
</feature>
<dbReference type="InterPro" id="IPR028994">
    <property type="entry name" value="Integrin_alpha_N"/>
</dbReference>
<dbReference type="AlphaFoldDB" id="A0AAE1AGL3"/>
<proteinExistence type="predicted"/>
<feature type="chain" id="PRO_5041966010" evidence="1">
    <location>
        <begin position="22"/>
        <end position="421"/>
    </location>
</feature>
<evidence type="ECO:0000256" key="1">
    <source>
        <dbReference type="SAM" id="SignalP"/>
    </source>
</evidence>
<dbReference type="SUPFAM" id="SSF69318">
    <property type="entry name" value="Integrin alpha N-terminal domain"/>
    <property type="match status" value="1"/>
</dbReference>
<dbReference type="PANTHER" id="PTHR35836">
    <property type="entry name" value="VCBS REPEAT-CONTAINING PROTEIN"/>
    <property type="match status" value="1"/>
</dbReference>
<dbReference type="Gene3D" id="2.130.10.130">
    <property type="entry name" value="Integrin alpha, N-terminal"/>
    <property type="match status" value="1"/>
</dbReference>
<reference evidence="2" key="1">
    <citation type="journal article" date="2023" name="G3 (Bethesda)">
        <title>A reference genome for the long-term kleptoplast-retaining sea slug Elysia crispata morphotype clarki.</title>
        <authorList>
            <person name="Eastman K.E."/>
            <person name="Pendleton A.L."/>
            <person name="Shaikh M.A."/>
            <person name="Suttiyut T."/>
            <person name="Ogas R."/>
            <person name="Tomko P."/>
            <person name="Gavelis G."/>
            <person name="Widhalm J.R."/>
            <person name="Wisecaver J.H."/>
        </authorList>
    </citation>
    <scope>NUCLEOTIDE SEQUENCE</scope>
    <source>
        <strain evidence="2">ECLA1</strain>
    </source>
</reference>
<evidence type="ECO:0000313" key="3">
    <source>
        <dbReference type="Proteomes" id="UP001283361"/>
    </source>
</evidence>
<accession>A0AAE1AGL3</accession>
<comment type="caution">
    <text evidence="2">The sequence shown here is derived from an EMBL/GenBank/DDBJ whole genome shotgun (WGS) entry which is preliminary data.</text>
</comment>